<dbReference type="WBParaSite" id="PS1159_v2.g3365.t1">
    <property type="protein sequence ID" value="PS1159_v2.g3365.t1"/>
    <property type="gene ID" value="PS1159_v2.g3365"/>
</dbReference>
<name>A0AC35GAL2_9BILA</name>
<accession>A0AC35GAL2</accession>
<organism evidence="1 2">
    <name type="scientific">Panagrolaimus sp. PS1159</name>
    <dbReference type="NCBI Taxonomy" id="55785"/>
    <lineage>
        <taxon>Eukaryota</taxon>
        <taxon>Metazoa</taxon>
        <taxon>Ecdysozoa</taxon>
        <taxon>Nematoda</taxon>
        <taxon>Chromadorea</taxon>
        <taxon>Rhabditida</taxon>
        <taxon>Tylenchina</taxon>
        <taxon>Panagrolaimomorpha</taxon>
        <taxon>Panagrolaimoidea</taxon>
        <taxon>Panagrolaimidae</taxon>
        <taxon>Panagrolaimus</taxon>
    </lineage>
</organism>
<dbReference type="Proteomes" id="UP000887580">
    <property type="component" value="Unplaced"/>
</dbReference>
<protein>
    <submittedName>
        <fullName evidence="2">Uncharacterized protein</fullName>
    </submittedName>
</protein>
<reference evidence="2" key="1">
    <citation type="submission" date="2022-11" db="UniProtKB">
        <authorList>
            <consortium name="WormBaseParasite"/>
        </authorList>
    </citation>
    <scope>IDENTIFICATION</scope>
</reference>
<evidence type="ECO:0000313" key="1">
    <source>
        <dbReference type="Proteomes" id="UP000887580"/>
    </source>
</evidence>
<sequence>MTKLVCVVFILILLTSSMMVINAGESNNQQQNIRVKRASPLCSIACCGNPFAGCGYCRQELGYRASNTCPSYHVCACK</sequence>
<evidence type="ECO:0000313" key="2">
    <source>
        <dbReference type="WBParaSite" id="PS1159_v2.g3365.t1"/>
    </source>
</evidence>
<proteinExistence type="predicted"/>